<evidence type="ECO:0000256" key="9">
    <source>
        <dbReference type="ARBA" id="ARBA00022777"/>
    </source>
</evidence>
<keyword evidence="10 15" id="KW-0067">ATP-binding</keyword>
<dbReference type="AlphaFoldDB" id="A0A7I8KA19"/>
<dbReference type="InterPro" id="IPR008271">
    <property type="entry name" value="Ser/Thr_kinase_AS"/>
</dbReference>
<proteinExistence type="inferred from homology"/>
<dbReference type="InterPro" id="IPR000719">
    <property type="entry name" value="Prot_kinase_dom"/>
</dbReference>
<dbReference type="Pfam" id="PF07714">
    <property type="entry name" value="PK_Tyr_Ser-Thr"/>
    <property type="match status" value="1"/>
</dbReference>
<dbReference type="SMART" id="SM00220">
    <property type="entry name" value="S_TKc"/>
    <property type="match status" value="1"/>
</dbReference>
<evidence type="ECO:0000313" key="19">
    <source>
        <dbReference type="EMBL" id="CAA7394064.1"/>
    </source>
</evidence>
<organism evidence="19 20">
    <name type="scientific">Spirodela intermedia</name>
    <name type="common">Intermediate duckweed</name>
    <dbReference type="NCBI Taxonomy" id="51605"/>
    <lineage>
        <taxon>Eukaryota</taxon>
        <taxon>Viridiplantae</taxon>
        <taxon>Streptophyta</taxon>
        <taxon>Embryophyta</taxon>
        <taxon>Tracheophyta</taxon>
        <taxon>Spermatophyta</taxon>
        <taxon>Magnoliopsida</taxon>
        <taxon>Liliopsida</taxon>
        <taxon>Araceae</taxon>
        <taxon>Lemnoideae</taxon>
        <taxon>Spirodela</taxon>
    </lineage>
</organism>
<dbReference type="PANTHER" id="PTHR47973">
    <property type="entry name" value="CYSTEINE-RICH RECEPTOR-LIKE PROTEIN KINASE 3"/>
    <property type="match status" value="1"/>
</dbReference>
<dbReference type="SUPFAM" id="SSF56112">
    <property type="entry name" value="Protein kinase-like (PK-like)"/>
    <property type="match status" value="1"/>
</dbReference>
<dbReference type="InterPro" id="IPR011009">
    <property type="entry name" value="Kinase-like_dom_sf"/>
</dbReference>
<evidence type="ECO:0000256" key="6">
    <source>
        <dbReference type="ARBA" id="ARBA00022729"/>
    </source>
</evidence>
<keyword evidence="9" id="KW-0418">Kinase</keyword>
<evidence type="ECO:0000256" key="14">
    <source>
        <dbReference type="ARBA" id="ARBA00023180"/>
    </source>
</evidence>
<dbReference type="Proteomes" id="UP000663760">
    <property type="component" value="Chromosome 4"/>
</dbReference>
<dbReference type="PROSITE" id="PS00108">
    <property type="entry name" value="PROTEIN_KINASE_ST"/>
    <property type="match status" value="1"/>
</dbReference>
<dbReference type="PROSITE" id="PS50011">
    <property type="entry name" value="PROTEIN_KINASE_DOM"/>
    <property type="match status" value="1"/>
</dbReference>
<keyword evidence="12" id="KW-0472">Membrane</keyword>
<evidence type="ECO:0000256" key="17">
    <source>
        <dbReference type="SAM" id="MobiDB-lite"/>
    </source>
</evidence>
<feature type="region of interest" description="Disordered" evidence="17">
    <location>
        <begin position="343"/>
        <end position="365"/>
    </location>
</feature>
<keyword evidence="8 15" id="KW-0547">Nucleotide-binding</keyword>
<gene>
    <name evidence="19" type="ORF">SI8410_04004725</name>
</gene>
<dbReference type="FunFam" id="3.30.200.20:FF:000421">
    <property type="entry name" value="Serine/threonine-protein kinase receptor"/>
    <property type="match status" value="1"/>
</dbReference>
<dbReference type="GO" id="GO:0016020">
    <property type="term" value="C:membrane"/>
    <property type="evidence" value="ECO:0007669"/>
    <property type="project" value="UniProtKB-SubCell"/>
</dbReference>
<evidence type="ECO:0000256" key="1">
    <source>
        <dbReference type="ARBA" id="ARBA00004167"/>
    </source>
</evidence>
<evidence type="ECO:0000256" key="8">
    <source>
        <dbReference type="ARBA" id="ARBA00022741"/>
    </source>
</evidence>
<keyword evidence="13" id="KW-0675">Receptor</keyword>
<dbReference type="InterPro" id="IPR017441">
    <property type="entry name" value="Protein_kinase_ATP_BS"/>
</dbReference>
<dbReference type="GO" id="GO:0004674">
    <property type="term" value="F:protein serine/threonine kinase activity"/>
    <property type="evidence" value="ECO:0007669"/>
    <property type="project" value="UniProtKB-KW"/>
</dbReference>
<evidence type="ECO:0000259" key="18">
    <source>
        <dbReference type="PROSITE" id="PS50011"/>
    </source>
</evidence>
<evidence type="ECO:0000256" key="11">
    <source>
        <dbReference type="ARBA" id="ARBA00022989"/>
    </source>
</evidence>
<evidence type="ECO:0000313" key="20">
    <source>
        <dbReference type="Proteomes" id="UP000663760"/>
    </source>
</evidence>
<comment type="similarity">
    <text evidence="16">Belongs to the protein kinase superfamily.</text>
</comment>
<evidence type="ECO:0000256" key="12">
    <source>
        <dbReference type="ARBA" id="ARBA00023136"/>
    </source>
</evidence>
<evidence type="ECO:0000256" key="15">
    <source>
        <dbReference type="PROSITE-ProRule" id="PRU10141"/>
    </source>
</evidence>
<evidence type="ECO:0000256" key="2">
    <source>
        <dbReference type="ARBA" id="ARBA00022527"/>
    </source>
</evidence>
<protein>
    <recommendedName>
        <fullName evidence="18">Protein kinase domain-containing protein</fullName>
    </recommendedName>
</protein>
<evidence type="ECO:0000256" key="3">
    <source>
        <dbReference type="ARBA" id="ARBA00022553"/>
    </source>
</evidence>
<dbReference type="GO" id="GO:0005524">
    <property type="term" value="F:ATP binding"/>
    <property type="evidence" value="ECO:0007669"/>
    <property type="project" value="UniProtKB-UniRule"/>
</dbReference>
<evidence type="ECO:0000256" key="10">
    <source>
        <dbReference type="ARBA" id="ARBA00022840"/>
    </source>
</evidence>
<keyword evidence="2 16" id="KW-0723">Serine/threonine-protein kinase</keyword>
<sequence length="379" mass="41981">MICFSYMFRRKRIPQGLSAPPDEEIPGIKKFRMFSYKELKNATENFSPAKKIGEGGFACVYQGRLKDGSAVAVKVLSTESKQGVQGFLSELTTISNVVHKNLVILLGCCVEGNHRVLVYEYLSNNSLARSLLDGRRSGIQFNWSTRVKICIGIAQGLAFLHEEIHPHIVHRDIKASNILLDKDLSPRIADFGLAKLLPQNMTHISTRVAGTMGYLAPEYAISGRLTRKADVYSFGVLLLEIISGRSNTNTKLSPTSQPHETWALHENNQLVNVVDPSLDGDFDVEEACRFLKVSLLCTQDTPKLRPSMSTVVSMLTGEADVNGKMIMKPGLISDLTDLKVRSQRRDEKIQSTNTTPSFSSPQFSADTTQASFNFTAFSD</sequence>
<keyword evidence="11" id="KW-1133">Transmembrane helix</keyword>
<dbReference type="InterPro" id="IPR052059">
    <property type="entry name" value="CR_Ser/Thr_kinase"/>
</dbReference>
<evidence type="ECO:0000256" key="5">
    <source>
        <dbReference type="ARBA" id="ARBA00022692"/>
    </source>
</evidence>
<accession>A0A7I8KA19</accession>
<name>A0A7I8KA19_SPIIN</name>
<dbReference type="Gene3D" id="1.10.510.10">
    <property type="entry name" value="Transferase(Phosphotransferase) domain 1"/>
    <property type="match status" value="1"/>
</dbReference>
<dbReference type="FunFam" id="1.10.510.10:FF:000044">
    <property type="entry name" value="Putative LRR receptor-like serine/threonine-protein kinase"/>
    <property type="match status" value="1"/>
</dbReference>
<reference evidence="19" key="1">
    <citation type="submission" date="2020-02" db="EMBL/GenBank/DDBJ databases">
        <authorList>
            <person name="Scholz U."/>
            <person name="Mascher M."/>
            <person name="Fiebig A."/>
        </authorList>
    </citation>
    <scope>NUCLEOTIDE SEQUENCE</scope>
</reference>
<dbReference type="CDD" id="cd14066">
    <property type="entry name" value="STKc_IRAK"/>
    <property type="match status" value="1"/>
</dbReference>
<keyword evidence="3" id="KW-0597">Phosphoprotein</keyword>
<feature type="compositionally biased region" description="Polar residues" evidence="17">
    <location>
        <begin position="350"/>
        <end position="365"/>
    </location>
</feature>
<evidence type="ECO:0000256" key="7">
    <source>
        <dbReference type="ARBA" id="ARBA00022737"/>
    </source>
</evidence>
<dbReference type="OrthoDB" id="4062651at2759"/>
<keyword evidence="7" id="KW-0677">Repeat</keyword>
<feature type="domain" description="Protein kinase" evidence="18">
    <location>
        <begin position="46"/>
        <end position="321"/>
    </location>
</feature>
<keyword evidence="4" id="KW-0808">Transferase</keyword>
<dbReference type="Gene3D" id="3.30.200.20">
    <property type="entry name" value="Phosphorylase Kinase, domain 1"/>
    <property type="match status" value="1"/>
</dbReference>
<keyword evidence="14" id="KW-0325">Glycoprotein</keyword>
<keyword evidence="20" id="KW-1185">Reference proteome</keyword>
<keyword evidence="5" id="KW-0812">Transmembrane</keyword>
<comment type="subcellular location">
    <subcellularLocation>
        <location evidence="1">Membrane</location>
        <topology evidence="1">Single-pass membrane protein</topology>
    </subcellularLocation>
</comment>
<evidence type="ECO:0000256" key="16">
    <source>
        <dbReference type="RuleBase" id="RU000304"/>
    </source>
</evidence>
<evidence type="ECO:0000256" key="13">
    <source>
        <dbReference type="ARBA" id="ARBA00023170"/>
    </source>
</evidence>
<dbReference type="PROSITE" id="PS00107">
    <property type="entry name" value="PROTEIN_KINASE_ATP"/>
    <property type="match status" value="1"/>
</dbReference>
<keyword evidence="6" id="KW-0732">Signal</keyword>
<feature type="binding site" evidence="15">
    <location>
        <position position="74"/>
    </location>
    <ligand>
        <name>ATP</name>
        <dbReference type="ChEBI" id="CHEBI:30616"/>
    </ligand>
</feature>
<dbReference type="EMBL" id="LR746267">
    <property type="protein sequence ID" value="CAA7394064.1"/>
    <property type="molecule type" value="Genomic_DNA"/>
</dbReference>
<dbReference type="InterPro" id="IPR001245">
    <property type="entry name" value="Ser-Thr/Tyr_kinase_cat_dom"/>
</dbReference>
<evidence type="ECO:0000256" key="4">
    <source>
        <dbReference type="ARBA" id="ARBA00022679"/>
    </source>
</evidence>